<reference evidence="2 3" key="1">
    <citation type="journal article" date="2016" name="Mol. Biol. Evol.">
        <title>Comparative Genomics of Early-Diverging Mushroom-Forming Fungi Provides Insights into the Origins of Lignocellulose Decay Capabilities.</title>
        <authorList>
            <person name="Nagy L.G."/>
            <person name="Riley R."/>
            <person name="Tritt A."/>
            <person name="Adam C."/>
            <person name="Daum C."/>
            <person name="Floudas D."/>
            <person name="Sun H."/>
            <person name="Yadav J.S."/>
            <person name="Pangilinan J."/>
            <person name="Larsson K.H."/>
            <person name="Matsuura K."/>
            <person name="Barry K."/>
            <person name="Labutti K."/>
            <person name="Kuo R."/>
            <person name="Ohm R.A."/>
            <person name="Bhattacharya S.S."/>
            <person name="Shirouzu T."/>
            <person name="Yoshinaga Y."/>
            <person name="Martin F.M."/>
            <person name="Grigoriev I.V."/>
            <person name="Hibbett D.S."/>
        </authorList>
    </citation>
    <scope>NUCLEOTIDE SEQUENCE [LARGE SCALE GENOMIC DNA]</scope>
    <source>
        <strain evidence="2 3">HHB9708</strain>
    </source>
</reference>
<dbReference type="PANTHER" id="PTHR15492:SF1">
    <property type="entry name" value="CYCLIN-D1-BINDING PROTEIN 1"/>
    <property type="match status" value="1"/>
</dbReference>
<name>A0A164QSB8_9AGAM</name>
<evidence type="ECO:0000313" key="2">
    <source>
        <dbReference type="EMBL" id="KZS89920.1"/>
    </source>
</evidence>
<dbReference type="GO" id="GO:0005634">
    <property type="term" value="C:nucleus"/>
    <property type="evidence" value="ECO:0007669"/>
    <property type="project" value="TreeGrafter"/>
</dbReference>
<dbReference type="PANTHER" id="PTHR15492">
    <property type="entry name" value="CYCLIN D1-BINDING PROTEIN 1"/>
    <property type="match status" value="1"/>
</dbReference>
<dbReference type="STRING" id="1314777.A0A164QSB8"/>
<proteinExistence type="predicted"/>
<evidence type="ECO:0000259" key="1">
    <source>
        <dbReference type="Pfam" id="PF13324"/>
    </source>
</evidence>
<dbReference type="Gene3D" id="1.20.1410.10">
    <property type="entry name" value="I/LWEQ domain"/>
    <property type="match status" value="1"/>
</dbReference>
<organism evidence="2 3">
    <name type="scientific">Sistotremastrum niveocremeum HHB9708</name>
    <dbReference type="NCBI Taxonomy" id="1314777"/>
    <lineage>
        <taxon>Eukaryota</taxon>
        <taxon>Fungi</taxon>
        <taxon>Dikarya</taxon>
        <taxon>Basidiomycota</taxon>
        <taxon>Agaricomycotina</taxon>
        <taxon>Agaricomycetes</taxon>
        <taxon>Sistotremastrales</taxon>
        <taxon>Sistotremastraceae</taxon>
        <taxon>Sertulicium</taxon>
        <taxon>Sertulicium niveocremeum</taxon>
    </lineage>
</organism>
<accession>A0A164QSB8</accession>
<protein>
    <recommendedName>
        <fullName evidence="1">Cyclin-D1-binding protein 1-like N-terminal domain-containing protein</fullName>
    </recommendedName>
</protein>
<dbReference type="EMBL" id="KV419424">
    <property type="protein sequence ID" value="KZS89920.1"/>
    <property type="molecule type" value="Genomic_DNA"/>
</dbReference>
<sequence length="364" mass="39638">MLGNESEPGTSRSPSLPTMDKTLHSLEALAVLITTSINHVDSLTSTQNVEEQPLQALTDDYIKLTTLLRNACTKLSLAMKPPASWDAAVASTAELEQKTNQFITCTSSFSPSHHGSVFTKAVRWETSSVLSALLALVRSLISLASSKGSDSKEYLLRTGSAHESLEKAAATVRDVGDNLGAVRSRWAENQSALDDALSELGGIISGEDEDDGWDELDLDLEVGKKEELTEIEKTRCEKVQRLLRLTNLLHARLLSHRLRRDAVAAWPASRFDEILECSSSLLSTVDDLVSALHPSHDLEMISEAADEFIASLGALTRIHSVAEEDSESAPSAAAIKDAKWFQVCTEQIEREKEAVKVISRNTDG</sequence>
<dbReference type="InterPro" id="IPR049317">
    <property type="entry name" value="GCIP-like_N"/>
</dbReference>
<dbReference type="OrthoDB" id="41588at2759"/>
<gene>
    <name evidence="2" type="ORF">SISNIDRAFT_488783</name>
</gene>
<dbReference type="AlphaFoldDB" id="A0A164QSB8"/>
<dbReference type="Gene3D" id="1.20.1420.10">
    <property type="entry name" value="Talin, central domain"/>
    <property type="match status" value="1"/>
</dbReference>
<dbReference type="InterPro" id="IPR026907">
    <property type="entry name" value="GCIP-like"/>
</dbReference>
<keyword evidence="3" id="KW-1185">Reference proteome</keyword>
<dbReference type="Proteomes" id="UP000076722">
    <property type="component" value="Unassembled WGS sequence"/>
</dbReference>
<evidence type="ECO:0000313" key="3">
    <source>
        <dbReference type="Proteomes" id="UP000076722"/>
    </source>
</evidence>
<feature type="domain" description="Cyclin-D1-binding protein 1-like N-terminal" evidence="1">
    <location>
        <begin position="63"/>
        <end position="202"/>
    </location>
</feature>
<dbReference type="Pfam" id="PF13324">
    <property type="entry name" value="GCIP_N"/>
    <property type="match status" value="1"/>
</dbReference>